<dbReference type="InterPro" id="IPR001128">
    <property type="entry name" value="Cyt_P450"/>
</dbReference>
<dbReference type="STRING" id="870435.A0A0C3JDA1"/>
<dbReference type="AlphaFoldDB" id="A0A0C3JDA1"/>
<keyword evidence="9" id="KW-0560">Oxidoreductase</keyword>
<evidence type="ECO:0000256" key="11">
    <source>
        <dbReference type="ARBA" id="ARBA00023033"/>
    </source>
</evidence>
<dbReference type="Gene3D" id="1.10.630.10">
    <property type="entry name" value="Cytochrome P450"/>
    <property type="match status" value="1"/>
</dbReference>
<dbReference type="GO" id="GO:0005506">
    <property type="term" value="F:iron ion binding"/>
    <property type="evidence" value="ECO:0007669"/>
    <property type="project" value="InterPro"/>
</dbReference>
<protein>
    <recommendedName>
        <fullName evidence="17">Cytochrome P450</fullName>
    </recommendedName>
</protein>
<evidence type="ECO:0000256" key="6">
    <source>
        <dbReference type="ARBA" id="ARBA00022692"/>
    </source>
</evidence>
<keyword evidence="5 13" id="KW-0349">Heme</keyword>
<proteinExistence type="inferred from homology"/>
<dbReference type="OrthoDB" id="1470350at2759"/>
<evidence type="ECO:0000256" key="5">
    <source>
        <dbReference type="ARBA" id="ARBA00022617"/>
    </source>
</evidence>
<name>A0A0C3JDA1_PISTI</name>
<dbReference type="PRINTS" id="PR00463">
    <property type="entry name" value="EP450I"/>
</dbReference>
<evidence type="ECO:0000256" key="1">
    <source>
        <dbReference type="ARBA" id="ARBA00001971"/>
    </source>
</evidence>
<keyword evidence="16" id="KW-1185">Reference proteome</keyword>
<feature type="transmembrane region" description="Helical" evidence="14">
    <location>
        <begin position="20"/>
        <end position="38"/>
    </location>
</feature>
<keyword evidence="6 14" id="KW-0812">Transmembrane</keyword>
<evidence type="ECO:0000256" key="7">
    <source>
        <dbReference type="ARBA" id="ARBA00022723"/>
    </source>
</evidence>
<dbReference type="InterPro" id="IPR050121">
    <property type="entry name" value="Cytochrome_P450_monoxygenase"/>
</dbReference>
<dbReference type="GO" id="GO:0004497">
    <property type="term" value="F:monooxygenase activity"/>
    <property type="evidence" value="ECO:0007669"/>
    <property type="project" value="UniProtKB-KW"/>
</dbReference>
<dbReference type="PANTHER" id="PTHR24305:SF166">
    <property type="entry name" value="CYTOCHROME P450 12A4, MITOCHONDRIAL-RELATED"/>
    <property type="match status" value="1"/>
</dbReference>
<dbReference type="EMBL" id="KN831961">
    <property type="protein sequence ID" value="KIO07058.1"/>
    <property type="molecule type" value="Genomic_DNA"/>
</dbReference>
<dbReference type="PANTHER" id="PTHR24305">
    <property type="entry name" value="CYTOCHROME P450"/>
    <property type="match status" value="1"/>
</dbReference>
<reference evidence="15 16" key="1">
    <citation type="submission" date="2014-04" db="EMBL/GenBank/DDBJ databases">
        <authorList>
            <consortium name="DOE Joint Genome Institute"/>
            <person name="Kuo A."/>
            <person name="Kohler A."/>
            <person name="Costa M.D."/>
            <person name="Nagy L.G."/>
            <person name="Floudas D."/>
            <person name="Copeland A."/>
            <person name="Barry K.W."/>
            <person name="Cichocki N."/>
            <person name="Veneault-Fourrey C."/>
            <person name="LaButti K."/>
            <person name="Lindquist E.A."/>
            <person name="Lipzen A."/>
            <person name="Lundell T."/>
            <person name="Morin E."/>
            <person name="Murat C."/>
            <person name="Sun H."/>
            <person name="Tunlid A."/>
            <person name="Henrissat B."/>
            <person name="Grigoriev I.V."/>
            <person name="Hibbett D.S."/>
            <person name="Martin F."/>
            <person name="Nordberg H.P."/>
            <person name="Cantor M.N."/>
            <person name="Hua S.X."/>
        </authorList>
    </citation>
    <scope>NUCLEOTIDE SEQUENCE [LARGE SCALE GENOMIC DNA]</scope>
    <source>
        <strain evidence="15 16">Marx 270</strain>
    </source>
</reference>
<dbReference type="SUPFAM" id="SSF48264">
    <property type="entry name" value="Cytochrome P450"/>
    <property type="match status" value="1"/>
</dbReference>
<evidence type="ECO:0000256" key="4">
    <source>
        <dbReference type="ARBA" id="ARBA00010617"/>
    </source>
</evidence>
<evidence type="ECO:0000256" key="8">
    <source>
        <dbReference type="ARBA" id="ARBA00022989"/>
    </source>
</evidence>
<evidence type="ECO:0000256" key="13">
    <source>
        <dbReference type="PIRSR" id="PIRSR602401-1"/>
    </source>
</evidence>
<dbReference type="InParanoid" id="A0A0C3JDA1"/>
<keyword evidence="10 13" id="KW-0408">Iron</keyword>
<keyword evidence="8 14" id="KW-1133">Transmembrane helix</keyword>
<dbReference type="InterPro" id="IPR036396">
    <property type="entry name" value="Cyt_P450_sf"/>
</dbReference>
<comment type="pathway">
    <text evidence="3">Secondary metabolite biosynthesis; terpenoid biosynthesis.</text>
</comment>
<evidence type="ECO:0000256" key="9">
    <source>
        <dbReference type="ARBA" id="ARBA00023002"/>
    </source>
</evidence>
<feature type="binding site" description="axial binding residue" evidence="13">
    <location>
        <position position="493"/>
    </location>
    <ligand>
        <name>heme</name>
        <dbReference type="ChEBI" id="CHEBI:30413"/>
    </ligand>
    <ligandPart>
        <name>Fe</name>
        <dbReference type="ChEBI" id="CHEBI:18248"/>
    </ligandPart>
</feature>
<evidence type="ECO:0008006" key="17">
    <source>
        <dbReference type="Google" id="ProtNLM"/>
    </source>
</evidence>
<evidence type="ECO:0000256" key="3">
    <source>
        <dbReference type="ARBA" id="ARBA00004721"/>
    </source>
</evidence>
<dbReference type="GO" id="GO:0020037">
    <property type="term" value="F:heme binding"/>
    <property type="evidence" value="ECO:0007669"/>
    <property type="project" value="InterPro"/>
</dbReference>
<reference evidence="16" key="2">
    <citation type="submission" date="2015-01" db="EMBL/GenBank/DDBJ databases">
        <title>Evolutionary Origins and Diversification of the Mycorrhizal Mutualists.</title>
        <authorList>
            <consortium name="DOE Joint Genome Institute"/>
            <consortium name="Mycorrhizal Genomics Consortium"/>
            <person name="Kohler A."/>
            <person name="Kuo A."/>
            <person name="Nagy L.G."/>
            <person name="Floudas D."/>
            <person name="Copeland A."/>
            <person name="Barry K.W."/>
            <person name="Cichocki N."/>
            <person name="Veneault-Fourrey C."/>
            <person name="LaButti K."/>
            <person name="Lindquist E.A."/>
            <person name="Lipzen A."/>
            <person name="Lundell T."/>
            <person name="Morin E."/>
            <person name="Murat C."/>
            <person name="Riley R."/>
            <person name="Ohm R."/>
            <person name="Sun H."/>
            <person name="Tunlid A."/>
            <person name="Henrissat B."/>
            <person name="Grigoriev I.V."/>
            <person name="Hibbett D.S."/>
            <person name="Martin F."/>
        </authorList>
    </citation>
    <scope>NUCLEOTIDE SEQUENCE [LARGE SCALE GENOMIC DNA]</scope>
    <source>
        <strain evidence="16">Marx 270</strain>
    </source>
</reference>
<evidence type="ECO:0000256" key="10">
    <source>
        <dbReference type="ARBA" id="ARBA00023004"/>
    </source>
</evidence>
<gene>
    <name evidence="15" type="ORF">M404DRAFT_998494</name>
</gene>
<dbReference type="GO" id="GO:0016705">
    <property type="term" value="F:oxidoreductase activity, acting on paired donors, with incorporation or reduction of molecular oxygen"/>
    <property type="evidence" value="ECO:0007669"/>
    <property type="project" value="InterPro"/>
</dbReference>
<evidence type="ECO:0000256" key="12">
    <source>
        <dbReference type="ARBA" id="ARBA00023136"/>
    </source>
</evidence>
<evidence type="ECO:0000313" key="15">
    <source>
        <dbReference type="EMBL" id="KIO07058.1"/>
    </source>
</evidence>
<dbReference type="Proteomes" id="UP000054217">
    <property type="component" value="Unassembled WGS sequence"/>
</dbReference>
<dbReference type="Pfam" id="PF00067">
    <property type="entry name" value="p450"/>
    <property type="match status" value="1"/>
</dbReference>
<keyword evidence="12 14" id="KW-0472">Membrane</keyword>
<evidence type="ECO:0000256" key="2">
    <source>
        <dbReference type="ARBA" id="ARBA00004370"/>
    </source>
</evidence>
<dbReference type="GO" id="GO:0016020">
    <property type="term" value="C:membrane"/>
    <property type="evidence" value="ECO:0007669"/>
    <property type="project" value="UniProtKB-SubCell"/>
</dbReference>
<keyword evidence="7 13" id="KW-0479">Metal-binding</keyword>
<comment type="subcellular location">
    <subcellularLocation>
        <location evidence="2">Membrane</location>
    </subcellularLocation>
</comment>
<evidence type="ECO:0000256" key="14">
    <source>
        <dbReference type="SAM" id="Phobius"/>
    </source>
</evidence>
<accession>A0A0C3JDA1</accession>
<comment type="cofactor">
    <cofactor evidence="1 13">
        <name>heme</name>
        <dbReference type="ChEBI" id="CHEBI:30413"/>
    </cofactor>
</comment>
<evidence type="ECO:0000313" key="16">
    <source>
        <dbReference type="Proteomes" id="UP000054217"/>
    </source>
</evidence>
<sequence>MSSTTSTMHAAGYDNLLAVYHSTSILSVLAGIAGVLVLRSTLRAARRKLKTTSLRGPPGTHPIFGASKDLFESPDTGEIFETWAEEYGVAYEVPTSFGGKKIMLCDPRALAHYYARETWTYVLTDSTRVFLERGFGRGILWSHGEDHKRQRKSLSPAFSHAALRKLSHVFYNCAHKTKAGWDALIDMSGGESAIIEIQDWMNHISLDTIGMAGFSHDFGSLDGKPATIQKVFSAFDASAKQSFLDIAVVLFAEVFPVFSYIPVSCVQSLTDMQETLSGVAKNLLERMEREQKEGVVDGKEDKSIIGVLIKATEAEGGRHVTPEEVLSSMKELLLAGYITTSNSLTWALVELARNPDIQSKLRDELLAFGSEPTYDQLQSSQTLPYLDAVVHESLRIHPPLTDFVRVAAEDDVIPLSEPVLTKSGQAVNSISVARGTRIGLPLAYTNRSTAIWGPDAKVFRPERWLERDGIPKKAQDVQGYRHLLTFADGPRNCLGKGFAVSEIKAVLSVLVKSFTFEMRDGPNTQIELCRGILPRPRIVGEEGTAMPLRVTRYEGF</sequence>
<comment type="similarity">
    <text evidence="4">Belongs to the cytochrome P450 family.</text>
</comment>
<dbReference type="HOGENOM" id="CLU_001570_5_11_1"/>
<dbReference type="InterPro" id="IPR002401">
    <property type="entry name" value="Cyt_P450_E_grp-I"/>
</dbReference>
<organism evidence="15 16">
    <name type="scientific">Pisolithus tinctorius Marx 270</name>
    <dbReference type="NCBI Taxonomy" id="870435"/>
    <lineage>
        <taxon>Eukaryota</taxon>
        <taxon>Fungi</taxon>
        <taxon>Dikarya</taxon>
        <taxon>Basidiomycota</taxon>
        <taxon>Agaricomycotina</taxon>
        <taxon>Agaricomycetes</taxon>
        <taxon>Agaricomycetidae</taxon>
        <taxon>Boletales</taxon>
        <taxon>Sclerodermatineae</taxon>
        <taxon>Pisolithaceae</taxon>
        <taxon>Pisolithus</taxon>
    </lineage>
</organism>
<dbReference type="PRINTS" id="PR00385">
    <property type="entry name" value="P450"/>
</dbReference>
<keyword evidence="11" id="KW-0503">Monooxygenase</keyword>